<dbReference type="Pfam" id="PF10531">
    <property type="entry name" value="SLBB"/>
    <property type="match status" value="1"/>
</dbReference>
<comment type="caution">
    <text evidence="7">The sequence shown here is derived from an EMBL/GenBank/DDBJ whole genome shotgun (WGS) entry which is preliminary data.</text>
</comment>
<dbReference type="PANTHER" id="PTHR43578">
    <property type="entry name" value="NADH-QUINONE OXIDOREDUCTASE SUBUNIT F"/>
    <property type="match status" value="1"/>
</dbReference>
<dbReference type="SUPFAM" id="SSF140490">
    <property type="entry name" value="Nqo1C-terminal domain-like"/>
    <property type="match status" value="1"/>
</dbReference>
<dbReference type="Pfam" id="PF10589">
    <property type="entry name" value="NADH_4Fe-4S"/>
    <property type="match status" value="1"/>
</dbReference>
<evidence type="ECO:0000256" key="4">
    <source>
        <dbReference type="ARBA" id="ARBA00023004"/>
    </source>
</evidence>
<proteinExistence type="inferred from homology"/>
<dbReference type="RefSeq" id="WP_182374206.1">
    <property type="nucleotide sequence ID" value="NZ_CP059694.1"/>
</dbReference>
<dbReference type="SUPFAM" id="SSF142019">
    <property type="entry name" value="Nqo1 FMN-binding domain-like"/>
    <property type="match status" value="1"/>
</dbReference>
<keyword evidence="4" id="KW-0408">Iron</keyword>
<dbReference type="InterPro" id="IPR037207">
    <property type="entry name" value="Nuop51_4Fe4S-bd_sf"/>
</dbReference>
<dbReference type="GO" id="GO:0051539">
    <property type="term" value="F:4 iron, 4 sulfur cluster binding"/>
    <property type="evidence" value="ECO:0007669"/>
    <property type="project" value="UniProtKB-KW"/>
</dbReference>
<dbReference type="EMBL" id="JAFFGU010000009">
    <property type="protein sequence ID" value="MBM7279500.1"/>
    <property type="molecule type" value="Genomic_DNA"/>
</dbReference>
<dbReference type="InterPro" id="IPR019554">
    <property type="entry name" value="Soluble_ligand-bd"/>
</dbReference>
<sequence length="420" mass="43326">MTTTLRPVLYRAADIIPPAVLVDGTPGRLVVPGVERDGWGLDDERRLGAFAGPIERDVILHELEISGLRGRGGAGFPVFRKWSTVAAAPGDCVVVANGHEGEPASSKDRWLLTRRPHLVLDGLLIAAATVGASEAIVCVSHEDAASSVEAAIADLSQAGLVPEGITLRVFRTSMSYVAGEESAICQAINGGPALPTSKPPRPFEAGVHGLPTLINNVESLAHTAWIRIHGGAEFASAGNETAKGTALFTVTGALERPGVYEMELGRPVADLVTAAGGSVDTVTGLLVGGWFGGILEASAVALPCCYDAFSAAGGGLGCAAVTVLGPQDDVVETATELAAWYQMESAKQCGVCVSGTGAIARTLRQISRGVAQPDATEKLMRWGSTLRGRGACGFIDGASALARSAGLELTRREGAEKGDR</sequence>
<dbReference type="InterPro" id="IPR037225">
    <property type="entry name" value="Nuo51_FMN-bd_sf"/>
</dbReference>
<accession>A0AAW4G8P8</accession>
<dbReference type="Gene3D" id="1.20.1440.230">
    <property type="entry name" value="NADH-ubiquinone oxidoreductase 51kDa subunit, iron-sulphur binding domain"/>
    <property type="match status" value="1"/>
</dbReference>
<dbReference type="Gene3D" id="3.40.50.11540">
    <property type="entry name" value="NADH-ubiquinone oxidoreductase 51kDa subunit"/>
    <property type="match status" value="1"/>
</dbReference>
<evidence type="ECO:0000256" key="2">
    <source>
        <dbReference type="ARBA" id="ARBA00022485"/>
    </source>
</evidence>
<dbReference type="SMART" id="SM00928">
    <property type="entry name" value="NADH_4Fe-4S"/>
    <property type="match status" value="1"/>
</dbReference>
<dbReference type="PANTHER" id="PTHR43578:SF3">
    <property type="entry name" value="NADH-QUINONE OXIDOREDUCTASE SUBUNIT F"/>
    <property type="match status" value="1"/>
</dbReference>
<evidence type="ECO:0000256" key="1">
    <source>
        <dbReference type="ARBA" id="ARBA00007523"/>
    </source>
</evidence>
<gene>
    <name evidence="7" type="ORF">JTZ10_17280</name>
</gene>
<keyword evidence="3" id="KW-0479">Metal-binding</keyword>
<name>A0AAW4G8P8_GORRU</name>
<protein>
    <submittedName>
        <fullName evidence="7">SLBB domain-containing protein</fullName>
    </submittedName>
</protein>
<comment type="similarity">
    <text evidence="1">Belongs to the complex I 51 kDa subunit family.</text>
</comment>
<organism evidence="7 8">
    <name type="scientific">Gordonia rubripertincta</name>
    <name type="common">Rhodococcus corallinus</name>
    <dbReference type="NCBI Taxonomy" id="36822"/>
    <lineage>
        <taxon>Bacteria</taxon>
        <taxon>Bacillati</taxon>
        <taxon>Actinomycetota</taxon>
        <taxon>Actinomycetes</taxon>
        <taxon>Mycobacteriales</taxon>
        <taxon>Gordoniaceae</taxon>
        <taxon>Gordonia</taxon>
    </lineage>
</organism>
<evidence type="ECO:0000256" key="3">
    <source>
        <dbReference type="ARBA" id="ARBA00022723"/>
    </source>
</evidence>
<feature type="domain" description="NADH-ubiquinone oxidoreductase 51kDa subunit iron-sulphur binding" evidence="6">
    <location>
        <begin position="331"/>
        <end position="376"/>
    </location>
</feature>
<evidence type="ECO:0000313" key="8">
    <source>
        <dbReference type="Proteomes" id="UP001195196"/>
    </source>
</evidence>
<evidence type="ECO:0000313" key="7">
    <source>
        <dbReference type="EMBL" id="MBM7279500.1"/>
    </source>
</evidence>
<keyword evidence="5" id="KW-0411">Iron-sulfur</keyword>
<dbReference type="InterPro" id="IPR019575">
    <property type="entry name" value="Nuop51_4Fe4S-bd"/>
</dbReference>
<evidence type="ECO:0000256" key="5">
    <source>
        <dbReference type="ARBA" id="ARBA00023014"/>
    </source>
</evidence>
<dbReference type="Gene3D" id="3.10.20.600">
    <property type="match status" value="1"/>
</dbReference>
<evidence type="ECO:0000259" key="6">
    <source>
        <dbReference type="SMART" id="SM00928"/>
    </source>
</evidence>
<dbReference type="AlphaFoldDB" id="A0AAW4G8P8"/>
<reference evidence="7" key="1">
    <citation type="submission" date="2021-02" db="EMBL/GenBank/DDBJ databases">
        <title>Taxonomy, biology and ecology of Rhodococcus bacteria occurring in California pistachio and other woody hosts as revealed by genome sequence analyses.</title>
        <authorList>
            <person name="Riely B."/>
            <person name="Gai Y."/>
        </authorList>
    </citation>
    <scope>NUCLEOTIDE SEQUENCE</scope>
    <source>
        <strain evidence="7">BP-295</strain>
    </source>
</reference>
<dbReference type="InterPro" id="IPR011538">
    <property type="entry name" value="Nuo51_FMN-bd"/>
</dbReference>
<keyword evidence="2" id="KW-0004">4Fe-4S</keyword>
<dbReference type="Proteomes" id="UP001195196">
    <property type="component" value="Unassembled WGS sequence"/>
</dbReference>
<dbReference type="SUPFAM" id="SSF142984">
    <property type="entry name" value="Nqo1 middle domain-like"/>
    <property type="match status" value="1"/>
</dbReference>
<dbReference type="Pfam" id="PF01512">
    <property type="entry name" value="Complex1_51K"/>
    <property type="match status" value="1"/>
</dbReference>
<dbReference type="GO" id="GO:0046872">
    <property type="term" value="F:metal ion binding"/>
    <property type="evidence" value="ECO:0007669"/>
    <property type="project" value="UniProtKB-KW"/>
</dbReference>